<organism evidence="8 9">
    <name type="scientific">Desulfomonile tiedjei (strain ATCC 49306 / DSM 6799 / DCB-1)</name>
    <dbReference type="NCBI Taxonomy" id="706587"/>
    <lineage>
        <taxon>Bacteria</taxon>
        <taxon>Pseudomonadati</taxon>
        <taxon>Thermodesulfobacteriota</taxon>
        <taxon>Desulfomonilia</taxon>
        <taxon>Desulfomonilales</taxon>
        <taxon>Desulfomonilaceae</taxon>
        <taxon>Desulfomonile</taxon>
    </lineage>
</organism>
<dbReference type="Pfam" id="PF00994">
    <property type="entry name" value="MoCF_biosynth"/>
    <property type="match status" value="1"/>
</dbReference>
<dbReference type="SMART" id="SM00852">
    <property type="entry name" value="MoCF_biosynth"/>
    <property type="match status" value="1"/>
</dbReference>
<dbReference type="NCBIfam" id="NF011068">
    <property type="entry name" value="PRK14498.1"/>
    <property type="match status" value="1"/>
</dbReference>
<dbReference type="EC" id="2.10.1.1" evidence="6"/>
<dbReference type="SUPFAM" id="SSF63867">
    <property type="entry name" value="MoeA C-terminal domain-like"/>
    <property type="match status" value="1"/>
</dbReference>
<name>I4C2X2_DESTA</name>
<dbReference type="AlphaFoldDB" id="I4C2X2"/>
<dbReference type="HOGENOM" id="CLU_010186_3_0_7"/>
<dbReference type="InterPro" id="IPR036688">
    <property type="entry name" value="MoeA_C_domain_IV_sf"/>
</dbReference>
<keyword evidence="9" id="KW-1185">Reference proteome</keyword>
<gene>
    <name evidence="8" type="ordered locus">Desti_1200</name>
</gene>
<dbReference type="Gene3D" id="3.40.980.10">
    <property type="entry name" value="MoaB/Mog-like domain"/>
    <property type="match status" value="1"/>
</dbReference>
<dbReference type="InterPro" id="IPR001453">
    <property type="entry name" value="MoaB/Mog_dom"/>
</dbReference>
<dbReference type="GO" id="GO:0061599">
    <property type="term" value="F:molybdopterin molybdotransferase activity"/>
    <property type="evidence" value="ECO:0007669"/>
    <property type="project" value="UniProtKB-UniRule"/>
</dbReference>
<dbReference type="Pfam" id="PF03454">
    <property type="entry name" value="MoeA_C"/>
    <property type="match status" value="1"/>
</dbReference>
<evidence type="ECO:0000256" key="3">
    <source>
        <dbReference type="ARBA" id="ARBA00010763"/>
    </source>
</evidence>
<protein>
    <recommendedName>
        <fullName evidence="6">Molybdopterin molybdenumtransferase</fullName>
        <ecNumber evidence="6">2.10.1.1</ecNumber>
    </recommendedName>
</protein>
<dbReference type="PANTHER" id="PTHR10192:SF16">
    <property type="entry name" value="MOLYBDOPTERIN MOLYBDENUMTRANSFERASE"/>
    <property type="match status" value="1"/>
</dbReference>
<dbReference type="InterPro" id="IPR036135">
    <property type="entry name" value="MoeA_linker/N_sf"/>
</dbReference>
<proteinExistence type="inferred from homology"/>
<dbReference type="Gene3D" id="2.170.190.11">
    <property type="entry name" value="Molybdopterin biosynthesis moea protein, domain 3"/>
    <property type="match status" value="1"/>
</dbReference>
<comment type="similarity">
    <text evidence="3 6">Belongs to the MoeA family.</text>
</comment>
<keyword evidence="6" id="KW-0479">Metal-binding</keyword>
<dbReference type="eggNOG" id="COG1910">
    <property type="taxonomic scope" value="Bacteria"/>
</dbReference>
<sequence>MRRNIYLDMKPPEEALALFLQHLSRKGFPGSENISVLDAVGRTTALPVHAILSSPHFHTAAMDGFAVMAESTFGAGPDRPITLRIGRDAWPVNTGRPLPTGTDAVIMIENVNFVDDETFEIEQGLVPWRHVRRVGEDFVASEMIIPSRHVVTPYEAGALIAAGVLSIEVVRKPKFLFIPTGSELVSPEVLRERPLEPGETLEFNTVILSGIVAQAGGEPVHHTIIPDEFEDIKDAIRKGVESDAHVVVVNAGSSAGSEDYTAAAIGELGEVLVHGVAMMPGKPTILGIVGDKPVIGNPGYPVSAVLSFEVFGLPLLGEMLGRPRQRRPTINAMVARKIPSKLGQEEFLRMKLGKVGDRVIAAPLPRGAGSITTLTRADGILRIPSSQEGVDQSSLVQVELLRNIAEIEHTLVIIGSHDLTLDILADELIERNVFLSSSNVGSLGGLLALKNRTSHMATSHLLDTETGVYNWSYIRRYIPDIPVKVIHGVRREQGFIVPKGNPKSVKDFHDLLRGDVTFINRQAGAGTRVLLDYHLQRLGLDAAEIKGYDTEEYTHTSVAVAVLSGVADVGMGVLAAARALDLDFVPVAVEQYDFVIPMEHMEDEKVLKLIDVVRSDRFKKRVNDLGGYGVEKTGEEIPAP</sequence>
<feature type="domain" description="MoaB/Mog" evidence="7">
    <location>
        <begin position="176"/>
        <end position="318"/>
    </location>
</feature>
<dbReference type="EMBL" id="CP003360">
    <property type="protein sequence ID" value="AFM23913.1"/>
    <property type="molecule type" value="Genomic_DNA"/>
</dbReference>
<evidence type="ECO:0000256" key="1">
    <source>
        <dbReference type="ARBA" id="ARBA00002901"/>
    </source>
</evidence>
<evidence type="ECO:0000313" key="8">
    <source>
        <dbReference type="EMBL" id="AFM23913.1"/>
    </source>
</evidence>
<dbReference type="InterPro" id="IPR005111">
    <property type="entry name" value="MoeA_C_domain_IV"/>
</dbReference>
<dbReference type="KEGG" id="dti:Desti_1200"/>
<keyword evidence="6" id="KW-0808">Transferase</keyword>
<dbReference type="STRING" id="706587.Desti_1200"/>
<dbReference type="eggNOG" id="COG0303">
    <property type="taxonomic scope" value="Bacteria"/>
</dbReference>
<dbReference type="Pfam" id="PF03453">
    <property type="entry name" value="MoeA_N"/>
    <property type="match status" value="1"/>
</dbReference>
<dbReference type="SUPFAM" id="SSF53218">
    <property type="entry name" value="Molybdenum cofactor biosynthesis proteins"/>
    <property type="match status" value="1"/>
</dbReference>
<evidence type="ECO:0000259" key="7">
    <source>
        <dbReference type="SMART" id="SM00852"/>
    </source>
</evidence>
<dbReference type="InterPro" id="IPR038987">
    <property type="entry name" value="MoeA-like"/>
</dbReference>
<dbReference type="InterPro" id="IPR024370">
    <property type="entry name" value="PBP_domain"/>
</dbReference>
<dbReference type="InterPro" id="IPR036425">
    <property type="entry name" value="MoaB/Mog-like_dom_sf"/>
</dbReference>
<dbReference type="Gene3D" id="2.40.340.10">
    <property type="entry name" value="MoeA, C-terminal, domain IV"/>
    <property type="match status" value="1"/>
</dbReference>
<dbReference type="RefSeq" id="WP_014809065.1">
    <property type="nucleotide sequence ID" value="NC_018025.1"/>
</dbReference>
<dbReference type="GO" id="GO:0006777">
    <property type="term" value="P:Mo-molybdopterin cofactor biosynthetic process"/>
    <property type="evidence" value="ECO:0007669"/>
    <property type="project" value="UniProtKB-UniRule"/>
</dbReference>
<dbReference type="GO" id="GO:0005829">
    <property type="term" value="C:cytosol"/>
    <property type="evidence" value="ECO:0007669"/>
    <property type="project" value="TreeGrafter"/>
</dbReference>
<accession>I4C2X2</accession>
<evidence type="ECO:0000313" key="9">
    <source>
        <dbReference type="Proteomes" id="UP000006055"/>
    </source>
</evidence>
<dbReference type="OrthoDB" id="9804758at2"/>
<evidence type="ECO:0000256" key="2">
    <source>
        <dbReference type="ARBA" id="ARBA00005046"/>
    </source>
</evidence>
<dbReference type="Proteomes" id="UP000006055">
    <property type="component" value="Chromosome"/>
</dbReference>
<dbReference type="InterPro" id="IPR005110">
    <property type="entry name" value="MoeA_linker/N"/>
</dbReference>
<dbReference type="UniPathway" id="UPA00344"/>
<comment type="catalytic activity">
    <reaction evidence="5">
        <text>adenylyl-molybdopterin + molybdate = Mo-molybdopterin + AMP + H(+)</text>
        <dbReference type="Rhea" id="RHEA:35047"/>
        <dbReference type="ChEBI" id="CHEBI:15378"/>
        <dbReference type="ChEBI" id="CHEBI:36264"/>
        <dbReference type="ChEBI" id="CHEBI:62727"/>
        <dbReference type="ChEBI" id="CHEBI:71302"/>
        <dbReference type="ChEBI" id="CHEBI:456215"/>
        <dbReference type="EC" id="2.10.1.1"/>
    </reaction>
</comment>
<dbReference type="PANTHER" id="PTHR10192">
    <property type="entry name" value="MOLYBDOPTERIN BIOSYNTHESIS PROTEIN"/>
    <property type="match status" value="1"/>
</dbReference>
<comment type="cofactor">
    <cofactor evidence="6">
        <name>Mg(2+)</name>
        <dbReference type="ChEBI" id="CHEBI:18420"/>
    </cofactor>
</comment>
<evidence type="ECO:0000256" key="6">
    <source>
        <dbReference type="RuleBase" id="RU365090"/>
    </source>
</evidence>
<evidence type="ECO:0000256" key="4">
    <source>
        <dbReference type="ARBA" id="ARBA00023150"/>
    </source>
</evidence>
<evidence type="ECO:0000256" key="5">
    <source>
        <dbReference type="ARBA" id="ARBA00047317"/>
    </source>
</evidence>
<dbReference type="SUPFAM" id="SSF63882">
    <property type="entry name" value="MoeA N-terminal region -like"/>
    <property type="match status" value="1"/>
</dbReference>
<keyword evidence="6" id="KW-0460">Magnesium</keyword>
<dbReference type="Gene3D" id="3.90.105.10">
    <property type="entry name" value="Molybdopterin biosynthesis moea protein, domain 2"/>
    <property type="match status" value="1"/>
</dbReference>
<dbReference type="CDD" id="cd00887">
    <property type="entry name" value="MoeA"/>
    <property type="match status" value="1"/>
</dbReference>
<dbReference type="Pfam" id="PF12727">
    <property type="entry name" value="PBP_like"/>
    <property type="match status" value="1"/>
</dbReference>
<comment type="pathway">
    <text evidence="2 6">Cofactor biosynthesis; molybdopterin biosynthesis.</text>
</comment>
<comment type="function">
    <text evidence="1 6">Catalyzes the insertion of molybdate into adenylated molybdopterin with the concomitant release of AMP.</text>
</comment>
<dbReference type="GO" id="GO:0046872">
    <property type="term" value="F:metal ion binding"/>
    <property type="evidence" value="ECO:0007669"/>
    <property type="project" value="UniProtKB-UniRule"/>
</dbReference>
<keyword evidence="6" id="KW-0500">Molybdenum</keyword>
<reference evidence="9" key="1">
    <citation type="submission" date="2012-06" db="EMBL/GenBank/DDBJ databases">
        <title>Complete sequence of chromosome of Desulfomonile tiedjei DSM 6799.</title>
        <authorList>
            <person name="Lucas S."/>
            <person name="Copeland A."/>
            <person name="Lapidus A."/>
            <person name="Glavina del Rio T."/>
            <person name="Dalin E."/>
            <person name="Tice H."/>
            <person name="Bruce D."/>
            <person name="Goodwin L."/>
            <person name="Pitluck S."/>
            <person name="Peters L."/>
            <person name="Ovchinnikova G."/>
            <person name="Zeytun A."/>
            <person name="Lu M."/>
            <person name="Kyrpides N."/>
            <person name="Mavromatis K."/>
            <person name="Ivanova N."/>
            <person name="Brettin T."/>
            <person name="Detter J.C."/>
            <person name="Han C."/>
            <person name="Larimer F."/>
            <person name="Land M."/>
            <person name="Hauser L."/>
            <person name="Markowitz V."/>
            <person name="Cheng J.-F."/>
            <person name="Hugenholtz P."/>
            <person name="Woyke T."/>
            <person name="Wu D."/>
            <person name="Spring S."/>
            <person name="Schroeder M."/>
            <person name="Brambilla E."/>
            <person name="Klenk H.-P."/>
            <person name="Eisen J.A."/>
        </authorList>
    </citation>
    <scope>NUCLEOTIDE SEQUENCE [LARGE SCALE GENOMIC DNA]</scope>
    <source>
        <strain evidence="9">ATCC 49306 / DSM 6799 / DCB-1</strain>
    </source>
</reference>
<keyword evidence="4 6" id="KW-0501">Molybdenum cofactor biosynthesis</keyword>
<dbReference type="PATRIC" id="fig|706587.4.peg.1374"/>
<dbReference type="SUPFAM" id="SSF53850">
    <property type="entry name" value="Periplasmic binding protein-like II"/>
    <property type="match status" value="1"/>
</dbReference>